<gene>
    <name evidence="4" type="primary">LOC108864593</name>
</gene>
<dbReference type="Proteomes" id="UP000694867">
    <property type="component" value="Unplaced"/>
</dbReference>
<sequence>MPQQESRKRLHRSTEVEVGGQQKVKKCRRLRANDRERNRMHNLNDALDRLRTVLPVCLPAADGNVSPEQDREAEDPLKLTKIETLRFAHNYIYALSETLKMLDGQSPPDTGINPLLAAVALQGSQTKTCTSQLKQTIRRHISGSSDRLAPCSSATSSSSSFQSVAFQSETSYPEINSFCSSNPSSPTSESCHSQHISSPECFFDNTFY</sequence>
<dbReference type="SMART" id="SM00353">
    <property type="entry name" value="HLH"/>
    <property type="match status" value="1"/>
</dbReference>
<reference evidence="4" key="1">
    <citation type="submission" date="2025-08" db="UniProtKB">
        <authorList>
            <consortium name="RefSeq"/>
        </authorList>
    </citation>
    <scope>IDENTIFICATION</scope>
</reference>
<dbReference type="InterPro" id="IPR036638">
    <property type="entry name" value="HLH_DNA-bd_sf"/>
</dbReference>
<dbReference type="SUPFAM" id="SSF47459">
    <property type="entry name" value="HLH, helix-loop-helix DNA-binding domain"/>
    <property type="match status" value="1"/>
</dbReference>
<dbReference type="InterPro" id="IPR011598">
    <property type="entry name" value="bHLH_dom"/>
</dbReference>
<dbReference type="GO" id="GO:0000981">
    <property type="term" value="F:DNA-binding transcription factor activity, RNA polymerase II-specific"/>
    <property type="evidence" value="ECO:0007669"/>
    <property type="project" value="TreeGrafter"/>
</dbReference>
<evidence type="ECO:0000259" key="2">
    <source>
        <dbReference type="PROSITE" id="PS50888"/>
    </source>
</evidence>
<feature type="domain" description="BHLH" evidence="2">
    <location>
        <begin position="27"/>
        <end position="95"/>
    </location>
</feature>
<proteinExistence type="predicted"/>
<organism evidence="3 4">
    <name type="scientific">Galendromus occidentalis</name>
    <name type="common">western predatory mite</name>
    <dbReference type="NCBI Taxonomy" id="34638"/>
    <lineage>
        <taxon>Eukaryota</taxon>
        <taxon>Metazoa</taxon>
        <taxon>Ecdysozoa</taxon>
        <taxon>Arthropoda</taxon>
        <taxon>Chelicerata</taxon>
        <taxon>Arachnida</taxon>
        <taxon>Acari</taxon>
        <taxon>Parasitiformes</taxon>
        <taxon>Mesostigmata</taxon>
        <taxon>Gamasina</taxon>
        <taxon>Phytoseioidea</taxon>
        <taxon>Phytoseiidae</taxon>
        <taxon>Typhlodrominae</taxon>
        <taxon>Galendromus</taxon>
    </lineage>
</organism>
<evidence type="ECO:0000256" key="1">
    <source>
        <dbReference type="SAM" id="MobiDB-lite"/>
    </source>
</evidence>
<dbReference type="AlphaFoldDB" id="A0AAJ7L638"/>
<dbReference type="Gene3D" id="4.10.280.10">
    <property type="entry name" value="Helix-loop-helix DNA-binding domain"/>
    <property type="match status" value="1"/>
</dbReference>
<dbReference type="RefSeq" id="XP_018496093.1">
    <property type="nucleotide sequence ID" value="XM_018640577.1"/>
</dbReference>
<name>A0AAJ7L638_9ACAR</name>
<dbReference type="GeneID" id="108864593"/>
<protein>
    <submittedName>
        <fullName evidence="4">Neurogenin-1-like</fullName>
    </submittedName>
</protein>
<dbReference type="PROSITE" id="PS50888">
    <property type="entry name" value="BHLH"/>
    <property type="match status" value="1"/>
</dbReference>
<dbReference type="Pfam" id="PF00010">
    <property type="entry name" value="HLH"/>
    <property type="match status" value="1"/>
</dbReference>
<dbReference type="InterPro" id="IPR050359">
    <property type="entry name" value="bHLH_transcription_factors"/>
</dbReference>
<dbReference type="GO" id="GO:0061564">
    <property type="term" value="P:axon development"/>
    <property type="evidence" value="ECO:0007669"/>
    <property type="project" value="TreeGrafter"/>
</dbReference>
<dbReference type="PANTHER" id="PTHR19290:SF163">
    <property type="entry name" value="BASIC HELIX-LOOP-HELIX NEURAL TRANSCRIPTION FACTOR TAP"/>
    <property type="match status" value="1"/>
</dbReference>
<dbReference type="KEGG" id="goe:108864593"/>
<keyword evidence="3" id="KW-1185">Reference proteome</keyword>
<evidence type="ECO:0000313" key="3">
    <source>
        <dbReference type="Proteomes" id="UP000694867"/>
    </source>
</evidence>
<dbReference type="GO" id="GO:0070888">
    <property type="term" value="F:E-box binding"/>
    <property type="evidence" value="ECO:0007669"/>
    <property type="project" value="TreeGrafter"/>
</dbReference>
<dbReference type="GO" id="GO:0046983">
    <property type="term" value="F:protein dimerization activity"/>
    <property type="evidence" value="ECO:0007669"/>
    <property type="project" value="InterPro"/>
</dbReference>
<dbReference type="PANTHER" id="PTHR19290">
    <property type="entry name" value="BASIC HELIX-LOOP-HELIX PROTEIN NEUROGENIN-RELATED"/>
    <property type="match status" value="1"/>
</dbReference>
<dbReference type="CDD" id="cd11428">
    <property type="entry name" value="bHLH_TS_NGN"/>
    <property type="match status" value="1"/>
</dbReference>
<feature type="region of interest" description="Disordered" evidence="1">
    <location>
        <begin position="1"/>
        <end position="26"/>
    </location>
</feature>
<accession>A0AAJ7L638</accession>
<dbReference type="GO" id="GO:0007423">
    <property type="term" value="P:sensory organ development"/>
    <property type="evidence" value="ECO:0007669"/>
    <property type="project" value="TreeGrafter"/>
</dbReference>
<dbReference type="GO" id="GO:0005634">
    <property type="term" value="C:nucleus"/>
    <property type="evidence" value="ECO:0007669"/>
    <property type="project" value="TreeGrafter"/>
</dbReference>
<dbReference type="GO" id="GO:0045944">
    <property type="term" value="P:positive regulation of transcription by RNA polymerase II"/>
    <property type="evidence" value="ECO:0007669"/>
    <property type="project" value="TreeGrafter"/>
</dbReference>
<evidence type="ECO:0000313" key="4">
    <source>
        <dbReference type="RefSeq" id="XP_018496093.1"/>
    </source>
</evidence>